<dbReference type="InterPro" id="IPR009785">
    <property type="entry name" value="Prophage_Lj928_Orf309"/>
</dbReference>
<dbReference type="Proteomes" id="UP001152867">
    <property type="component" value="Unassembled WGS sequence"/>
</dbReference>
<proteinExistence type="predicted"/>
<dbReference type="RefSeq" id="WP_178942806.1">
    <property type="nucleotide sequence ID" value="NZ_JAIWJG010000019.1"/>
</dbReference>
<keyword evidence="1" id="KW-0175">Coiled coil</keyword>
<reference evidence="2" key="1">
    <citation type="submission" date="2022-06" db="EMBL/GenBank/DDBJ databases">
        <title>Antifungal cultures and metabolites of lactic acid bacteria for use in dairy fermentations.</title>
        <authorList>
            <person name="Zhao Z."/>
            <person name="Gaenzle M."/>
        </authorList>
    </citation>
    <scope>NUCLEOTIDE SEQUENCE</scope>
    <source>
        <strain evidence="2">FUA3126</strain>
    </source>
</reference>
<evidence type="ECO:0000313" key="2">
    <source>
        <dbReference type="EMBL" id="MDF9914835.1"/>
    </source>
</evidence>
<protein>
    <submittedName>
        <fullName evidence="2">DUF1351 domain-containing protein</fullName>
    </submittedName>
</protein>
<organism evidence="2 3">
    <name type="scientific">Furfurilactobacillus milii</name>
    <dbReference type="NCBI Taxonomy" id="2888272"/>
    <lineage>
        <taxon>Bacteria</taxon>
        <taxon>Bacillati</taxon>
        <taxon>Bacillota</taxon>
        <taxon>Bacilli</taxon>
        <taxon>Lactobacillales</taxon>
        <taxon>Lactobacillaceae</taxon>
        <taxon>Furfurilactobacillus</taxon>
    </lineage>
</organism>
<dbReference type="EMBL" id="JANDJP010000019">
    <property type="protein sequence ID" value="MDF9914835.1"/>
    <property type="molecule type" value="Genomic_DNA"/>
</dbReference>
<accession>A0ABT6DCF7</accession>
<gene>
    <name evidence="2" type="ORF">NNA32_11350</name>
</gene>
<name>A0ABT6DCF7_9LACO</name>
<sequence>MANEVAEQQAFSVDYKPATISINNEKELKDRVTKSLAKYQNLVITADNVKDAKDARAELNKLDKQINDTKIAIHNKFDEPYNAFNEVIKGLRKQVSDTVEPISAGIKELDEQEREARRQGVLADIKEMAPKYEVKPDDIEFDESWLNKSLSKIKLHEAIAGEMKAVKQRQDQLAEASEAIKKYAAAQDIDSAGFIEQLKLGATQTQIMERIDEEVTRRQRKAEYDKAMSDLANKQVGNKTVSKETGEVVDEKSVAETVSFRLTGSEKDLNDVAGFISEHHDLWIQVLTPREKVEG</sequence>
<comment type="caution">
    <text evidence="2">The sequence shown here is derived from an EMBL/GenBank/DDBJ whole genome shotgun (WGS) entry which is preliminary data.</text>
</comment>
<keyword evidence="3" id="KW-1185">Reference proteome</keyword>
<evidence type="ECO:0000313" key="3">
    <source>
        <dbReference type="Proteomes" id="UP001152867"/>
    </source>
</evidence>
<feature type="coiled-coil region" evidence="1">
    <location>
        <begin position="22"/>
        <end position="72"/>
    </location>
</feature>
<dbReference type="Pfam" id="PF07083">
    <property type="entry name" value="DUF1351"/>
    <property type="match status" value="1"/>
</dbReference>
<evidence type="ECO:0000256" key="1">
    <source>
        <dbReference type="SAM" id="Coils"/>
    </source>
</evidence>